<keyword evidence="3" id="KW-0143">Chaperone</keyword>
<dbReference type="Proteomes" id="UP000015101">
    <property type="component" value="Unassembled WGS sequence"/>
</dbReference>
<comment type="similarity">
    <text evidence="1">Belongs to the synembryn family.</text>
</comment>
<reference evidence="6" key="3">
    <citation type="submission" date="2015-06" db="UniProtKB">
        <authorList>
            <consortium name="EnsemblMetazoa"/>
        </authorList>
    </citation>
    <scope>IDENTIFICATION</scope>
</reference>
<dbReference type="PANTHER" id="PTHR12425:SF5">
    <property type="entry name" value="SYNEMBRYN"/>
    <property type="match status" value="1"/>
</dbReference>
<dbReference type="Pfam" id="PF10165">
    <property type="entry name" value="Ric8"/>
    <property type="match status" value="1"/>
</dbReference>
<dbReference type="GO" id="GO:0001965">
    <property type="term" value="F:G-protein alpha-subunit binding"/>
    <property type="evidence" value="ECO:0000318"/>
    <property type="project" value="GO_Central"/>
</dbReference>
<evidence type="ECO:0000313" key="7">
    <source>
        <dbReference type="Proteomes" id="UP000015101"/>
    </source>
</evidence>
<name>T1FW51_HELRO</name>
<dbReference type="GeneID" id="20213047"/>
<dbReference type="InParanoid" id="T1FW51"/>
<protein>
    <submittedName>
        <fullName evidence="5 6">Uncharacterized protein</fullName>
    </submittedName>
</protein>
<evidence type="ECO:0000256" key="1">
    <source>
        <dbReference type="ARBA" id="ARBA00009049"/>
    </source>
</evidence>
<dbReference type="InterPro" id="IPR019318">
    <property type="entry name" value="Gua_nucleotide_exch_fac_Ric8"/>
</dbReference>
<accession>T1FW51</accession>
<dbReference type="CTD" id="20213047"/>
<keyword evidence="2" id="KW-0344">Guanine-nucleotide releasing factor</keyword>
<evidence type="ECO:0000313" key="6">
    <source>
        <dbReference type="EnsemblMetazoa" id="HelroP194513"/>
    </source>
</evidence>
<dbReference type="GO" id="GO:0007186">
    <property type="term" value="P:G protein-coupled receptor signaling pathway"/>
    <property type="evidence" value="ECO:0000318"/>
    <property type="project" value="GO_Central"/>
</dbReference>
<sequence length="557" mass="64381">MARSQAQVHIETLQSFDSVSVDADGGASPSEDSVLSLIRKNMMVIFQAIMVEFQKRQEENPFEPQLQQPQQPQQQLQQQPQERVTDTSTKEILACLNRYFKEEMIACWFADEVSIDILSKLAGLHLKGTDWYKFEFIVSSAKVVRKATKCLRTLAKRSKKTVEHLCNSYCLDGLLGRLQYFNEAYIPRKNKLIDLKLLLVLIERNVEIRSSLRREKLVLSKVVKILEPYMEPDPRDEEKTLLNDDDADFCTLILKTILQICKFDVELPYNQTEIDQYFSLMTCLKRCILIPVADPKRKSAIMELIYNILKYTPLQVAGELLWSVTERPPYGHSSDDIDDFCSTHDFYTIKELLKVLERLIRNPKPVMLKQEYIHTVMISLKRLCMADKKIMAYCRRKTLEPKKPGEFNLFSEFGPDLKHKLSRTVTFAESTVVTETIGFLFAACDFDRKIFVDLTGYMDHNSMFIGHHQLPPVDIPKDAMVFRKGSSEDSNSAEENERRKEKLERQMQQLVKRTVILHRKGVIDLIKFDISESVLNLVGPEIRITPPREGAESRPIG</sequence>
<feature type="compositionally biased region" description="Low complexity" evidence="4">
    <location>
        <begin position="64"/>
        <end position="81"/>
    </location>
</feature>
<dbReference type="KEGG" id="hro:HELRODRAFT_194513"/>
<dbReference type="HOGENOM" id="CLU_489431_0_0_1"/>
<feature type="region of interest" description="Disordered" evidence="4">
    <location>
        <begin position="484"/>
        <end position="504"/>
    </location>
</feature>
<dbReference type="EMBL" id="KB097710">
    <property type="protein sequence ID" value="ESN91177.1"/>
    <property type="molecule type" value="Genomic_DNA"/>
</dbReference>
<dbReference type="EMBL" id="AMQM01008001">
    <property type="status" value="NOT_ANNOTATED_CDS"/>
    <property type="molecule type" value="Genomic_DNA"/>
</dbReference>
<dbReference type="GO" id="GO:0005737">
    <property type="term" value="C:cytoplasm"/>
    <property type="evidence" value="ECO:0000318"/>
    <property type="project" value="GO_Central"/>
</dbReference>
<keyword evidence="7" id="KW-1185">Reference proteome</keyword>
<proteinExistence type="inferred from homology"/>
<feature type="compositionally biased region" description="Basic and acidic residues" evidence="4">
    <location>
        <begin position="495"/>
        <end position="504"/>
    </location>
</feature>
<dbReference type="RefSeq" id="XP_009030700.1">
    <property type="nucleotide sequence ID" value="XM_009032452.1"/>
</dbReference>
<dbReference type="STRING" id="6412.T1FW51"/>
<organism evidence="6 7">
    <name type="scientific">Helobdella robusta</name>
    <name type="common">Californian leech</name>
    <dbReference type="NCBI Taxonomy" id="6412"/>
    <lineage>
        <taxon>Eukaryota</taxon>
        <taxon>Metazoa</taxon>
        <taxon>Spiralia</taxon>
        <taxon>Lophotrochozoa</taxon>
        <taxon>Annelida</taxon>
        <taxon>Clitellata</taxon>
        <taxon>Hirudinea</taxon>
        <taxon>Rhynchobdellida</taxon>
        <taxon>Glossiphoniidae</taxon>
        <taxon>Helobdella</taxon>
    </lineage>
</organism>
<dbReference type="GO" id="GO:0005085">
    <property type="term" value="F:guanyl-nucleotide exchange factor activity"/>
    <property type="evidence" value="ECO:0000318"/>
    <property type="project" value="GO_Central"/>
</dbReference>
<gene>
    <name evidence="6" type="primary">20213047</name>
    <name evidence="5" type="ORF">HELRODRAFT_194513</name>
</gene>
<evidence type="ECO:0000256" key="3">
    <source>
        <dbReference type="ARBA" id="ARBA00023186"/>
    </source>
</evidence>
<dbReference type="SUPFAM" id="SSF48371">
    <property type="entry name" value="ARM repeat"/>
    <property type="match status" value="1"/>
</dbReference>
<reference evidence="7" key="1">
    <citation type="submission" date="2012-12" db="EMBL/GenBank/DDBJ databases">
        <authorList>
            <person name="Hellsten U."/>
            <person name="Grimwood J."/>
            <person name="Chapman J.A."/>
            <person name="Shapiro H."/>
            <person name="Aerts A."/>
            <person name="Otillar R.P."/>
            <person name="Terry A.Y."/>
            <person name="Boore J.L."/>
            <person name="Simakov O."/>
            <person name="Marletaz F."/>
            <person name="Cho S.-J."/>
            <person name="Edsinger-Gonzales E."/>
            <person name="Havlak P."/>
            <person name="Kuo D.-H."/>
            <person name="Larsson T."/>
            <person name="Lv J."/>
            <person name="Arendt D."/>
            <person name="Savage R."/>
            <person name="Osoegawa K."/>
            <person name="de Jong P."/>
            <person name="Lindberg D.R."/>
            <person name="Seaver E.C."/>
            <person name="Weisblat D.A."/>
            <person name="Putnam N.H."/>
            <person name="Grigoriev I.V."/>
            <person name="Rokhsar D.S."/>
        </authorList>
    </citation>
    <scope>NUCLEOTIDE SEQUENCE</scope>
</reference>
<evidence type="ECO:0000256" key="4">
    <source>
        <dbReference type="SAM" id="MobiDB-lite"/>
    </source>
</evidence>
<evidence type="ECO:0000313" key="5">
    <source>
        <dbReference type="EMBL" id="ESN91177.1"/>
    </source>
</evidence>
<dbReference type="InterPro" id="IPR016024">
    <property type="entry name" value="ARM-type_fold"/>
</dbReference>
<dbReference type="EnsemblMetazoa" id="HelroT194513">
    <property type="protein sequence ID" value="HelroP194513"/>
    <property type="gene ID" value="HelroG194513"/>
</dbReference>
<evidence type="ECO:0000256" key="2">
    <source>
        <dbReference type="ARBA" id="ARBA00022658"/>
    </source>
</evidence>
<dbReference type="PANTHER" id="PTHR12425">
    <property type="entry name" value="SYNEMBRYN"/>
    <property type="match status" value="1"/>
</dbReference>
<feature type="region of interest" description="Disordered" evidence="4">
    <location>
        <begin position="60"/>
        <end position="85"/>
    </location>
</feature>
<reference evidence="5 7" key="2">
    <citation type="journal article" date="2013" name="Nature">
        <title>Insights into bilaterian evolution from three spiralian genomes.</title>
        <authorList>
            <person name="Simakov O."/>
            <person name="Marletaz F."/>
            <person name="Cho S.J."/>
            <person name="Edsinger-Gonzales E."/>
            <person name="Havlak P."/>
            <person name="Hellsten U."/>
            <person name="Kuo D.H."/>
            <person name="Larsson T."/>
            <person name="Lv J."/>
            <person name="Arendt D."/>
            <person name="Savage R."/>
            <person name="Osoegawa K."/>
            <person name="de Jong P."/>
            <person name="Grimwood J."/>
            <person name="Chapman J.A."/>
            <person name="Shapiro H."/>
            <person name="Aerts A."/>
            <person name="Otillar R.P."/>
            <person name="Terry A.Y."/>
            <person name="Boore J.L."/>
            <person name="Grigoriev I.V."/>
            <person name="Lindberg D.R."/>
            <person name="Seaver E.C."/>
            <person name="Weisblat D.A."/>
            <person name="Putnam N.H."/>
            <person name="Rokhsar D.S."/>
        </authorList>
    </citation>
    <scope>NUCLEOTIDE SEQUENCE</scope>
</reference>
<dbReference type="AlphaFoldDB" id="T1FW51"/>